<dbReference type="InterPro" id="IPR001173">
    <property type="entry name" value="Glyco_trans_2-like"/>
</dbReference>
<dbReference type="SUPFAM" id="SSF53448">
    <property type="entry name" value="Nucleotide-diphospho-sugar transferases"/>
    <property type="match status" value="1"/>
</dbReference>
<dbReference type="Pfam" id="PF00535">
    <property type="entry name" value="Glycos_transf_2"/>
    <property type="match status" value="1"/>
</dbReference>
<dbReference type="InterPro" id="IPR029044">
    <property type="entry name" value="Nucleotide-diphossugar_trans"/>
</dbReference>
<dbReference type="PANTHER" id="PTHR43646">
    <property type="entry name" value="GLYCOSYLTRANSFERASE"/>
    <property type="match status" value="1"/>
</dbReference>
<evidence type="ECO:0000313" key="8">
    <source>
        <dbReference type="Proteomes" id="UP000176253"/>
    </source>
</evidence>
<evidence type="ECO:0000256" key="1">
    <source>
        <dbReference type="ARBA" id="ARBA00004236"/>
    </source>
</evidence>
<dbReference type="Gene3D" id="3.90.550.10">
    <property type="entry name" value="Spore Coat Polysaccharide Biosynthesis Protein SpsA, Chain A"/>
    <property type="match status" value="1"/>
</dbReference>
<comment type="caution">
    <text evidence="7">The sequence shown here is derived from an EMBL/GenBank/DDBJ whole genome shotgun (WGS) entry which is preliminary data.</text>
</comment>
<reference evidence="7 8" key="1">
    <citation type="journal article" date="2016" name="Nat. Commun.">
        <title>Thousands of microbial genomes shed light on interconnected biogeochemical processes in an aquifer system.</title>
        <authorList>
            <person name="Anantharaman K."/>
            <person name="Brown C.T."/>
            <person name="Hug L.A."/>
            <person name="Sharon I."/>
            <person name="Castelle C.J."/>
            <person name="Probst A.J."/>
            <person name="Thomas B.C."/>
            <person name="Singh A."/>
            <person name="Wilkins M.J."/>
            <person name="Karaoz U."/>
            <person name="Brodie E.L."/>
            <person name="Williams K.H."/>
            <person name="Hubbard S.S."/>
            <person name="Banfield J.F."/>
        </authorList>
    </citation>
    <scope>NUCLEOTIDE SEQUENCE [LARGE SCALE GENOMIC DNA]</scope>
</reference>
<keyword evidence="4" id="KW-0808">Transferase</keyword>
<evidence type="ECO:0000313" key="7">
    <source>
        <dbReference type="EMBL" id="OGG15840.1"/>
    </source>
</evidence>
<proteinExistence type="predicted"/>
<dbReference type="GO" id="GO:0005886">
    <property type="term" value="C:plasma membrane"/>
    <property type="evidence" value="ECO:0007669"/>
    <property type="project" value="UniProtKB-SubCell"/>
</dbReference>
<comment type="subcellular location">
    <subcellularLocation>
        <location evidence="1">Cell membrane</location>
    </subcellularLocation>
</comment>
<accession>A0A1F5ZTP5</accession>
<evidence type="ECO:0000256" key="2">
    <source>
        <dbReference type="ARBA" id="ARBA00022475"/>
    </source>
</evidence>
<evidence type="ECO:0000256" key="4">
    <source>
        <dbReference type="ARBA" id="ARBA00022679"/>
    </source>
</evidence>
<dbReference type="EMBL" id="MFJM01000070">
    <property type="protein sequence ID" value="OGG15840.1"/>
    <property type="molecule type" value="Genomic_DNA"/>
</dbReference>
<dbReference type="PANTHER" id="PTHR43646:SF2">
    <property type="entry name" value="GLYCOSYLTRANSFERASE 2-LIKE DOMAIN-CONTAINING PROTEIN"/>
    <property type="match status" value="1"/>
</dbReference>
<feature type="domain" description="Glycosyltransferase 2-like" evidence="6">
    <location>
        <begin position="5"/>
        <end position="160"/>
    </location>
</feature>
<name>A0A1F5ZTP5_9BACT</name>
<dbReference type="Proteomes" id="UP000176253">
    <property type="component" value="Unassembled WGS sequence"/>
</dbReference>
<gene>
    <name evidence="7" type="ORF">A3D78_02945</name>
</gene>
<protein>
    <recommendedName>
        <fullName evidence="6">Glycosyltransferase 2-like domain-containing protein</fullName>
    </recommendedName>
</protein>
<dbReference type="STRING" id="1798383.A3D78_02945"/>
<keyword evidence="5" id="KW-0472">Membrane</keyword>
<organism evidence="7 8">
    <name type="scientific">Candidatus Gottesmanbacteria bacterium RIFCSPHIGHO2_02_FULL_39_14</name>
    <dbReference type="NCBI Taxonomy" id="1798383"/>
    <lineage>
        <taxon>Bacteria</taxon>
        <taxon>Candidatus Gottesmaniibacteriota</taxon>
    </lineage>
</organism>
<sequence length="237" mass="27377">MVLISVIIPTFNEEKTLPACLESLIRQKTTFPFEVIVIDYKSSDKTKEIARKMGVRLINENRQGRAVARQRGVNDAKGEILAFSEADCLLNPNWIEAIGNHFKRNPKVIGVTGIYSFYNSTFFLNLWACLNLHFTVYLYRLVFGNHSLRGTNFAVRKDVLSALSGFNQKTAPCDDVDLGLRMRKLGPIHFLPEMKIKTSDRRIRGRILKFLIEFFTTYFRVFILKRRGFDKSFAIIR</sequence>
<dbReference type="AlphaFoldDB" id="A0A1F5ZTP5"/>
<keyword evidence="3" id="KW-0328">Glycosyltransferase</keyword>
<keyword evidence="2" id="KW-1003">Cell membrane</keyword>
<evidence type="ECO:0000259" key="6">
    <source>
        <dbReference type="Pfam" id="PF00535"/>
    </source>
</evidence>
<dbReference type="GO" id="GO:0016757">
    <property type="term" value="F:glycosyltransferase activity"/>
    <property type="evidence" value="ECO:0007669"/>
    <property type="project" value="UniProtKB-KW"/>
</dbReference>
<evidence type="ECO:0000256" key="3">
    <source>
        <dbReference type="ARBA" id="ARBA00022676"/>
    </source>
</evidence>
<evidence type="ECO:0000256" key="5">
    <source>
        <dbReference type="ARBA" id="ARBA00023136"/>
    </source>
</evidence>